<dbReference type="PANTHER" id="PTHR48081">
    <property type="entry name" value="AB HYDROLASE SUPERFAMILY PROTEIN C4A8.06C"/>
    <property type="match status" value="1"/>
</dbReference>
<keyword evidence="5" id="KW-1185">Reference proteome</keyword>
<dbReference type="AlphaFoldDB" id="A0A7Y9J0X2"/>
<dbReference type="RefSeq" id="WP_179751739.1">
    <property type="nucleotide sequence ID" value="NZ_BAAAGN010000018.1"/>
</dbReference>
<reference evidence="4 5" key="1">
    <citation type="submission" date="2020-07" db="EMBL/GenBank/DDBJ databases">
        <title>Sequencing the genomes of 1000 actinobacteria strains.</title>
        <authorList>
            <person name="Klenk H.-P."/>
        </authorList>
    </citation>
    <scope>NUCLEOTIDE SEQUENCE [LARGE SCALE GENOMIC DNA]</scope>
    <source>
        <strain evidence="4 5">DSM 7487</strain>
    </source>
</reference>
<accession>A0A7Y9J0X2</accession>
<feature type="region of interest" description="Disordered" evidence="2">
    <location>
        <begin position="45"/>
        <end position="70"/>
    </location>
</feature>
<dbReference type="EMBL" id="JACCBB010000001">
    <property type="protein sequence ID" value="NYD22625.1"/>
    <property type="molecule type" value="Genomic_DNA"/>
</dbReference>
<dbReference type="InterPro" id="IPR029058">
    <property type="entry name" value="AB_hydrolase_fold"/>
</dbReference>
<protein>
    <submittedName>
        <fullName evidence="4">Acetyl esterase/lipase</fullName>
    </submittedName>
</protein>
<dbReference type="InterPro" id="IPR013094">
    <property type="entry name" value="AB_hydrolase_3"/>
</dbReference>
<comment type="caution">
    <text evidence="4">The sequence shown here is derived from an EMBL/GenBank/DDBJ whole genome shotgun (WGS) entry which is preliminary data.</text>
</comment>
<dbReference type="Proteomes" id="UP000521922">
    <property type="component" value="Unassembled WGS sequence"/>
</dbReference>
<evidence type="ECO:0000313" key="5">
    <source>
        <dbReference type="Proteomes" id="UP000521922"/>
    </source>
</evidence>
<evidence type="ECO:0000313" key="4">
    <source>
        <dbReference type="EMBL" id="NYD22625.1"/>
    </source>
</evidence>
<keyword evidence="1" id="KW-0378">Hydrolase</keyword>
<dbReference type="Pfam" id="PF07859">
    <property type="entry name" value="Abhydrolase_3"/>
    <property type="match status" value="1"/>
</dbReference>
<feature type="domain" description="Alpha/beta hydrolase fold-3" evidence="3">
    <location>
        <begin position="82"/>
        <end position="268"/>
    </location>
</feature>
<proteinExistence type="predicted"/>
<evidence type="ECO:0000259" key="3">
    <source>
        <dbReference type="Pfam" id="PF07859"/>
    </source>
</evidence>
<dbReference type="PANTHER" id="PTHR48081:SF8">
    <property type="entry name" value="ALPHA_BETA HYDROLASE FOLD-3 DOMAIN-CONTAINING PROTEIN-RELATED"/>
    <property type="match status" value="1"/>
</dbReference>
<name>A0A7Y9J0X2_9ACTN</name>
<sequence length="294" mass="30783">MRLGLDHLVDPSLARFVPESREFYARRGPRRGPADLDELRAARAALPAPRPSDPPAEEGTTSEGVPVRVHRPRTGPVRGVHLALHGGGFVLGSAAADDVHRQELADALGVVVVGVDHRLAPEDPWPAAPDDCESAARWVVERFGDVPRTVGGFSAGATLAVTTLLRVPGAFGAAVLDSGTYDLSGTTPAGRLIAGEFFLDAYAGHVPDRTHPDVSPVFADLRGLPPVLLVVGADDVLLEDGLAMAARLAAAGVDVDVRVHPASPHGFARHPTSMGRAASEAVREWLRTGPRGAA</sequence>
<evidence type="ECO:0000256" key="2">
    <source>
        <dbReference type="SAM" id="MobiDB-lite"/>
    </source>
</evidence>
<evidence type="ECO:0000256" key="1">
    <source>
        <dbReference type="ARBA" id="ARBA00022801"/>
    </source>
</evidence>
<dbReference type="GO" id="GO:0016787">
    <property type="term" value="F:hydrolase activity"/>
    <property type="evidence" value="ECO:0007669"/>
    <property type="project" value="UniProtKB-KW"/>
</dbReference>
<organism evidence="4 5">
    <name type="scientific">Kineococcus aurantiacus</name>
    <dbReference type="NCBI Taxonomy" id="37633"/>
    <lineage>
        <taxon>Bacteria</taxon>
        <taxon>Bacillati</taxon>
        <taxon>Actinomycetota</taxon>
        <taxon>Actinomycetes</taxon>
        <taxon>Kineosporiales</taxon>
        <taxon>Kineosporiaceae</taxon>
        <taxon>Kineococcus</taxon>
    </lineage>
</organism>
<dbReference type="Gene3D" id="3.40.50.1820">
    <property type="entry name" value="alpha/beta hydrolase"/>
    <property type="match status" value="1"/>
</dbReference>
<dbReference type="SUPFAM" id="SSF53474">
    <property type="entry name" value="alpha/beta-Hydrolases"/>
    <property type="match status" value="1"/>
</dbReference>
<gene>
    <name evidence="4" type="ORF">BJ968_002165</name>
</gene>
<dbReference type="InterPro" id="IPR050300">
    <property type="entry name" value="GDXG_lipolytic_enzyme"/>
</dbReference>